<evidence type="ECO:0000313" key="3">
    <source>
        <dbReference type="EMBL" id="SVC17501.1"/>
    </source>
</evidence>
<organism evidence="3">
    <name type="scientific">marine metagenome</name>
    <dbReference type="NCBI Taxonomy" id="408172"/>
    <lineage>
        <taxon>unclassified sequences</taxon>
        <taxon>metagenomes</taxon>
        <taxon>ecological metagenomes</taxon>
    </lineage>
</organism>
<dbReference type="SUPFAM" id="SSF51735">
    <property type="entry name" value="NAD(P)-binding Rossmann-fold domains"/>
    <property type="match status" value="1"/>
</dbReference>
<dbReference type="InterPro" id="IPR002347">
    <property type="entry name" value="SDR_fam"/>
</dbReference>
<dbReference type="CDD" id="cd05233">
    <property type="entry name" value="SDR_c"/>
    <property type="match status" value="1"/>
</dbReference>
<name>A0A382K4B3_9ZZZZ</name>
<comment type="similarity">
    <text evidence="1">Belongs to the short-chain dehydrogenases/reductases (SDR) family.</text>
</comment>
<dbReference type="AlphaFoldDB" id="A0A382K4B3"/>
<dbReference type="InterPro" id="IPR036291">
    <property type="entry name" value="NAD(P)-bd_dom_sf"/>
</dbReference>
<sequence>MQTSLIIGGNRGIGSVVVSSLKKRGDIIYTASRKSSEEKNHITFDISKDCSGVFDNITTLNNLVFTHRYRGNDWQETFNVTVKGVIKVIQATISKFTKGGSVVVISSNASRFIETEQPAEYHSSRSALENLMRHCAVHYGTQGIRFNSILPATLIKPENVDFFVDGNKVKEMIEKITPLGRMGEAVDVANLIEFLCSEKSSFITGNSFFLDGGVSLVGQETIARDLLDLKHK</sequence>
<dbReference type="PANTHER" id="PTHR24321:SF8">
    <property type="entry name" value="ESTRADIOL 17-BETA-DEHYDROGENASE 8-RELATED"/>
    <property type="match status" value="1"/>
</dbReference>
<dbReference type="PRINTS" id="PR00081">
    <property type="entry name" value="GDHRDH"/>
</dbReference>
<dbReference type="Gene3D" id="3.40.50.720">
    <property type="entry name" value="NAD(P)-binding Rossmann-like Domain"/>
    <property type="match status" value="1"/>
</dbReference>
<dbReference type="Pfam" id="PF13561">
    <property type="entry name" value="adh_short_C2"/>
    <property type="match status" value="1"/>
</dbReference>
<dbReference type="GO" id="GO:0016491">
    <property type="term" value="F:oxidoreductase activity"/>
    <property type="evidence" value="ECO:0007669"/>
    <property type="project" value="UniProtKB-KW"/>
</dbReference>
<keyword evidence="2" id="KW-0560">Oxidoreductase</keyword>
<accession>A0A382K4B3</accession>
<dbReference type="EMBL" id="UINC01077405">
    <property type="protein sequence ID" value="SVC17501.1"/>
    <property type="molecule type" value="Genomic_DNA"/>
</dbReference>
<evidence type="ECO:0000256" key="2">
    <source>
        <dbReference type="ARBA" id="ARBA00023002"/>
    </source>
</evidence>
<dbReference type="PANTHER" id="PTHR24321">
    <property type="entry name" value="DEHYDROGENASES, SHORT CHAIN"/>
    <property type="match status" value="1"/>
</dbReference>
<reference evidence="3" key="1">
    <citation type="submission" date="2018-05" db="EMBL/GenBank/DDBJ databases">
        <authorList>
            <person name="Lanie J.A."/>
            <person name="Ng W.-L."/>
            <person name="Kazmierczak K.M."/>
            <person name="Andrzejewski T.M."/>
            <person name="Davidsen T.M."/>
            <person name="Wayne K.J."/>
            <person name="Tettelin H."/>
            <person name="Glass J.I."/>
            <person name="Rusch D."/>
            <person name="Podicherti R."/>
            <person name="Tsui H.-C.T."/>
            <person name="Winkler M.E."/>
        </authorList>
    </citation>
    <scope>NUCLEOTIDE SEQUENCE</scope>
</reference>
<protein>
    <recommendedName>
        <fullName evidence="4">NAD-dependent epimerase/dehydratase domain-containing protein</fullName>
    </recommendedName>
</protein>
<evidence type="ECO:0000256" key="1">
    <source>
        <dbReference type="ARBA" id="ARBA00006484"/>
    </source>
</evidence>
<evidence type="ECO:0008006" key="4">
    <source>
        <dbReference type="Google" id="ProtNLM"/>
    </source>
</evidence>
<proteinExistence type="inferred from homology"/>
<gene>
    <name evidence="3" type="ORF">METZ01_LOCUS270355</name>
</gene>